<name>A0A2N7TXY6_9GAMM</name>
<dbReference type="EMBL" id="PNRF01000038">
    <property type="protein sequence ID" value="PMR73042.1"/>
    <property type="molecule type" value="Genomic_DNA"/>
</dbReference>
<accession>A0A2N7TXY6</accession>
<dbReference type="SUPFAM" id="SSF52540">
    <property type="entry name" value="P-loop containing nucleoside triphosphate hydrolases"/>
    <property type="match status" value="1"/>
</dbReference>
<proteinExistence type="predicted"/>
<evidence type="ECO:0000313" key="2">
    <source>
        <dbReference type="Proteomes" id="UP000235803"/>
    </source>
</evidence>
<protein>
    <submittedName>
        <fullName evidence="1">Uncharacterized protein</fullName>
    </submittedName>
</protein>
<keyword evidence="2" id="KW-1185">Reference proteome</keyword>
<dbReference type="AlphaFoldDB" id="A0A2N7TXY6"/>
<gene>
    <name evidence="1" type="ORF">C1H69_18860</name>
</gene>
<organism evidence="1 2">
    <name type="scientific">Billgrantia endophytica</name>
    <dbReference type="NCBI Taxonomy" id="2033802"/>
    <lineage>
        <taxon>Bacteria</taxon>
        <taxon>Pseudomonadati</taxon>
        <taxon>Pseudomonadota</taxon>
        <taxon>Gammaproteobacteria</taxon>
        <taxon>Oceanospirillales</taxon>
        <taxon>Halomonadaceae</taxon>
        <taxon>Billgrantia</taxon>
    </lineage>
</organism>
<reference evidence="1 2" key="1">
    <citation type="submission" date="2018-01" db="EMBL/GenBank/DDBJ databases">
        <title>Halomonas endophytica sp. nov., isolated from storage liquid in the stems of Populus euphratica.</title>
        <authorList>
            <person name="Chen C."/>
        </authorList>
    </citation>
    <scope>NUCLEOTIDE SEQUENCE [LARGE SCALE GENOMIC DNA]</scope>
    <source>
        <strain evidence="1 2">MC28</strain>
    </source>
</reference>
<comment type="caution">
    <text evidence="1">The sequence shown here is derived from an EMBL/GenBank/DDBJ whole genome shotgun (WGS) entry which is preliminary data.</text>
</comment>
<evidence type="ECO:0000313" key="1">
    <source>
        <dbReference type="EMBL" id="PMR73042.1"/>
    </source>
</evidence>
<dbReference type="OrthoDB" id="9834706at2"/>
<sequence>MLKINGFIKIKDINFIKKIARLVGEQMKRVEFIGANGVGKTTTMRYILSSRGASPYLMDMNQGRTAVARMGLSQLAPIKRFAKRTEFLLASRRKRRVKQLRDKHVGTVLARNPDGIVPFVNCALTVISESDLLVHEKKNQTAWLFDTLYDALYLDDADLANAALCDEAISLKTLMVAMLAGPRETTRLFQLMPLPDMLVFVHGAEEAIYERLIHRERDQPYSHIHYLKDRGRHAVMAQLAQLNEIAAEGCGILEERGCRVVRLNVDQLNLSQQAEALQSPLDELKGKANPVSV</sequence>
<dbReference type="RefSeq" id="WP_102654939.1">
    <property type="nucleotide sequence ID" value="NZ_PNRF01000038.1"/>
</dbReference>
<dbReference type="InterPro" id="IPR027417">
    <property type="entry name" value="P-loop_NTPase"/>
</dbReference>
<dbReference type="Proteomes" id="UP000235803">
    <property type="component" value="Unassembled WGS sequence"/>
</dbReference>
<dbReference type="Gene3D" id="3.40.50.300">
    <property type="entry name" value="P-loop containing nucleotide triphosphate hydrolases"/>
    <property type="match status" value="1"/>
</dbReference>